<gene>
    <name evidence="1" type="ORF">CH360_06715</name>
    <name evidence="2" type="ORF">CH373_12255</name>
</gene>
<keyword evidence="3" id="KW-1185">Reference proteome</keyword>
<protein>
    <submittedName>
        <fullName evidence="2">Methyltransferase</fullName>
    </submittedName>
</protein>
<dbReference type="PANTHER" id="PTHR43861">
    <property type="entry name" value="TRANS-ACONITATE 2-METHYLTRANSFERASE-RELATED"/>
    <property type="match status" value="1"/>
</dbReference>
<dbReference type="Proteomes" id="UP000231990">
    <property type="component" value="Unassembled WGS sequence"/>
</dbReference>
<dbReference type="RefSeq" id="WP_100713250.1">
    <property type="nucleotide sequence ID" value="NZ_NPDY01000004.1"/>
</dbReference>
<dbReference type="Pfam" id="PF13489">
    <property type="entry name" value="Methyltransf_23"/>
    <property type="match status" value="1"/>
</dbReference>
<dbReference type="EMBL" id="NPDZ01000007">
    <property type="protein sequence ID" value="PJZ72828.1"/>
    <property type="molecule type" value="Genomic_DNA"/>
</dbReference>
<reference evidence="3 4" key="1">
    <citation type="submission" date="2017-07" db="EMBL/GenBank/DDBJ databases">
        <title>Leptospira spp. isolated from tropical soils.</title>
        <authorList>
            <person name="Thibeaux R."/>
            <person name="Iraola G."/>
            <person name="Ferres I."/>
            <person name="Bierque E."/>
            <person name="Girault D."/>
            <person name="Soupe-Gilbert M.-E."/>
            <person name="Picardeau M."/>
            <person name="Goarant C."/>
        </authorList>
    </citation>
    <scope>NUCLEOTIDE SEQUENCE [LARGE SCALE GENOMIC DNA]</scope>
    <source>
        <strain evidence="2 4">FH1-B-B1</strain>
        <strain evidence="1 3">FH1-B-C1</strain>
    </source>
</reference>
<sequence>MECYLCKTSDFVKRPGSVRGNKDLEVLECKNCGLVALSSVYHISESHYEDSGMHENAELQSIESWLRITEADDVRRYNSLKENIIEKSVLDFGAGACGFLARASELAKKVSGVEPEKRVREYWNGKIELFASISELEDRKFDLITAFHVVEHLIDPADILSKLSNCLNDGGRIVIEVPNSEDALLTLFENVPFQNFTYWSQHLYLFNATTLNLLAKKAKLKVTAIQQYQRYPLSNHLHWLSKGKPGGHVKWSFLDTPSLEQAYSSVLASLGKCDTIIAYLEKSEG</sequence>
<accession>A0A2M9ZL84</accession>
<evidence type="ECO:0000313" key="1">
    <source>
        <dbReference type="EMBL" id="PJZ70288.1"/>
    </source>
</evidence>
<keyword evidence="2" id="KW-0489">Methyltransferase</keyword>
<dbReference type="CDD" id="cd02440">
    <property type="entry name" value="AdoMet_MTases"/>
    <property type="match status" value="1"/>
</dbReference>
<dbReference type="Proteomes" id="UP000231962">
    <property type="component" value="Unassembled WGS sequence"/>
</dbReference>
<comment type="caution">
    <text evidence="2">The sequence shown here is derived from an EMBL/GenBank/DDBJ whole genome shotgun (WGS) entry which is preliminary data.</text>
</comment>
<dbReference type="GO" id="GO:0032259">
    <property type="term" value="P:methylation"/>
    <property type="evidence" value="ECO:0007669"/>
    <property type="project" value="UniProtKB-KW"/>
</dbReference>
<dbReference type="Gene3D" id="3.40.50.150">
    <property type="entry name" value="Vaccinia Virus protein VP39"/>
    <property type="match status" value="1"/>
</dbReference>
<evidence type="ECO:0000313" key="4">
    <source>
        <dbReference type="Proteomes" id="UP000231990"/>
    </source>
</evidence>
<keyword evidence="2" id="KW-0808">Transferase</keyword>
<evidence type="ECO:0000313" key="2">
    <source>
        <dbReference type="EMBL" id="PJZ72828.1"/>
    </source>
</evidence>
<dbReference type="InterPro" id="IPR029063">
    <property type="entry name" value="SAM-dependent_MTases_sf"/>
</dbReference>
<name>A0A2M9ZL84_9LEPT</name>
<dbReference type="AlphaFoldDB" id="A0A2M9ZL84"/>
<dbReference type="OrthoDB" id="9782855at2"/>
<dbReference type="EMBL" id="NPDY01000004">
    <property type="protein sequence ID" value="PJZ70288.1"/>
    <property type="molecule type" value="Genomic_DNA"/>
</dbReference>
<evidence type="ECO:0000313" key="3">
    <source>
        <dbReference type="Proteomes" id="UP000231962"/>
    </source>
</evidence>
<dbReference type="SUPFAM" id="SSF53335">
    <property type="entry name" value="S-adenosyl-L-methionine-dependent methyltransferases"/>
    <property type="match status" value="1"/>
</dbReference>
<dbReference type="PANTHER" id="PTHR43861:SF6">
    <property type="entry name" value="METHYLTRANSFERASE TYPE 11"/>
    <property type="match status" value="1"/>
</dbReference>
<organism evidence="2 4">
    <name type="scientific">Leptospira perolatii</name>
    <dbReference type="NCBI Taxonomy" id="2023191"/>
    <lineage>
        <taxon>Bacteria</taxon>
        <taxon>Pseudomonadati</taxon>
        <taxon>Spirochaetota</taxon>
        <taxon>Spirochaetia</taxon>
        <taxon>Leptospirales</taxon>
        <taxon>Leptospiraceae</taxon>
        <taxon>Leptospira</taxon>
    </lineage>
</organism>
<proteinExistence type="predicted"/>
<dbReference type="GO" id="GO:0008168">
    <property type="term" value="F:methyltransferase activity"/>
    <property type="evidence" value="ECO:0007669"/>
    <property type="project" value="UniProtKB-KW"/>
</dbReference>